<dbReference type="EMBL" id="RWJN01000118">
    <property type="protein sequence ID" value="TCD66893.1"/>
    <property type="molecule type" value="Genomic_DNA"/>
</dbReference>
<proteinExistence type="predicted"/>
<reference evidence="8 9" key="1">
    <citation type="submission" date="2018-11" db="EMBL/GenBank/DDBJ databases">
        <title>Genome assembly of Steccherinum ochraceum LE-BIN_3174, the white-rot fungus of the Steccherinaceae family (The Residual Polyporoid clade, Polyporales, Basidiomycota).</title>
        <authorList>
            <person name="Fedorova T.V."/>
            <person name="Glazunova O.A."/>
            <person name="Landesman E.O."/>
            <person name="Moiseenko K.V."/>
            <person name="Psurtseva N.V."/>
            <person name="Savinova O.S."/>
            <person name="Shakhova N.V."/>
            <person name="Tyazhelova T.V."/>
            <person name="Vasina D.V."/>
        </authorList>
    </citation>
    <scope>NUCLEOTIDE SEQUENCE [LARGE SCALE GENOMIC DNA]</scope>
    <source>
        <strain evidence="8 9">LE-BIN_3174</strain>
    </source>
</reference>
<dbReference type="GO" id="GO:0008270">
    <property type="term" value="F:zinc ion binding"/>
    <property type="evidence" value="ECO:0007669"/>
    <property type="project" value="UniProtKB-KW"/>
</dbReference>
<dbReference type="GO" id="GO:0000981">
    <property type="term" value="F:DNA-binding transcription factor activity, RNA polymerase II-specific"/>
    <property type="evidence" value="ECO:0007669"/>
    <property type="project" value="UniProtKB-ARBA"/>
</dbReference>
<gene>
    <name evidence="8" type="ORF">EIP91_000794</name>
</gene>
<dbReference type="GO" id="GO:0000978">
    <property type="term" value="F:RNA polymerase II cis-regulatory region sequence-specific DNA binding"/>
    <property type="evidence" value="ECO:0007669"/>
    <property type="project" value="UniProtKB-ARBA"/>
</dbReference>
<evidence type="ECO:0000256" key="6">
    <source>
        <dbReference type="SAM" id="MobiDB-lite"/>
    </source>
</evidence>
<feature type="compositionally biased region" description="Polar residues" evidence="6">
    <location>
        <begin position="1"/>
        <end position="10"/>
    </location>
</feature>
<feature type="compositionally biased region" description="Basic residues" evidence="6">
    <location>
        <begin position="134"/>
        <end position="149"/>
    </location>
</feature>
<keyword evidence="3 5" id="KW-0863">Zinc-finger</keyword>
<feature type="compositionally biased region" description="Low complexity" evidence="6">
    <location>
        <begin position="203"/>
        <end position="214"/>
    </location>
</feature>
<dbReference type="SMART" id="SM00355">
    <property type="entry name" value="ZnF_C2H2"/>
    <property type="match status" value="2"/>
</dbReference>
<accession>A0A4R0RJ68</accession>
<protein>
    <recommendedName>
        <fullName evidence="7">C2H2-type domain-containing protein</fullName>
    </recommendedName>
</protein>
<dbReference type="Proteomes" id="UP000292702">
    <property type="component" value="Unassembled WGS sequence"/>
</dbReference>
<evidence type="ECO:0000256" key="4">
    <source>
        <dbReference type="ARBA" id="ARBA00022833"/>
    </source>
</evidence>
<dbReference type="FunFam" id="3.30.160.60:FF:000072">
    <property type="entry name" value="zinc finger protein 143 isoform X1"/>
    <property type="match status" value="1"/>
</dbReference>
<evidence type="ECO:0000313" key="8">
    <source>
        <dbReference type="EMBL" id="TCD66893.1"/>
    </source>
</evidence>
<dbReference type="Gene3D" id="3.30.160.60">
    <property type="entry name" value="Classic Zinc Finger"/>
    <property type="match status" value="1"/>
</dbReference>
<comment type="caution">
    <text evidence="8">The sequence shown here is derived from an EMBL/GenBank/DDBJ whole genome shotgun (WGS) entry which is preliminary data.</text>
</comment>
<keyword evidence="2" id="KW-0677">Repeat</keyword>
<feature type="region of interest" description="Disordered" evidence="6">
    <location>
        <begin position="1"/>
        <end position="20"/>
    </location>
</feature>
<sequence>MAVRISSYSNDPPPHPDEDQQKIDEYLTRQWDLAKGRPLSLGKYTCPNKGCVWPLRRESDTQRHWGRCLFSPKHIRNLSCQYRCEEPGCSYRAAQLTNLRTHIKTHTNEKRMCLKCVAEGIAWGCVDPGQMRKHQVSKHGAKKSGRRPRGSAMTREEIMVLNAQAGIEPEVRGRRRYPAKLRKHRSKLTAAALDAHVQQFASGSSSPISEFSPSTLLSFDSPSPEPSQSFYMPIDPPSTPERSLASLPMSPLHHTLPPIRELLHPLHDTRSGPSSGDQTTPPCSAVDRSLDMTFTFSPWIPPLRPPAVVSIHSVPSVIPASSSGLRRLSHVGHGW</sequence>
<dbReference type="OrthoDB" id="654211at2759"/>
<dbReference type="PROSITE" id="PS50157">
    <property type="entry name" value="ZINC_FINGER_C2H2_2"/>
    <property type="match status" value="1"/>
</dbReference>
<evidence type="ECO:0000313" key="9">
    <source>
        <dbReference type="Proteomes" id="UP000292702"/>
    </source>
</evidence>
<keyword evidence="9" id="KW-1185">Reference proteome</keyword>
<feature type="domain" description="C2H2-type" evidence="7">
    <location>
        <begin position="82"/>
        <end position="111"/>
    </location>
</feature>
<evidence type="ECO:0000259" key="7">
    <source>
        <dbReference type="PROSITE" id="PS50157"/>
    </source>
</evidence>
<keyword evidence="1" id="KW-0479">Metal-binding</keyword>
<evidence type="ECO:0000256" key="2">
    <source>
        <dbReference type="ARBA" id="ARBA00022737"/>
    </source>
</evidence>
<name>A0A4R0RJ68_9APHY</name>
<evidence type="ECO:0000256" key="5">
    <source>
        <dbReference type="PROSITE-ProRule" id="PRU00042"/>
    </source>
</evidence>
<dbReference type="AlphaFoldDB" id="A0A4R0RJ68"/>
<feature type="compositionally biased region" description="Polar residues" evidence="6">
    <location>
        <begin position="215"/>
        <end position="230"/>
    </location>
</feature>
<organism evidence="8 9">
    <name type="scientific">Steccherinum ochraceum</name>
    <dbReference type="NCBI Taxonomy" id="92696"/>
    <lineage>
        <taxon>Eukaryota</taxon>
        <taxon>Fungi</taxon>
        <taxon>Dikarya</taxon>
        <taxon>Basidiomycota</taxon>
        <taxon>Agaricomycotina</taxon>
        <taxon>Agaricomycetes</taxon>
        <taxon>Polyporales</taxon>
        <taxon>Steccherinaceae</taxon>
        <taxon>Steccherinum</taxon>
    </lineage>
</organism>
<keyword evidence="4" id="KW-0862">Zinc</keyword>
<evidence type="ECO:0000256" key="1">
    <source>
        <dbReference type="ARBA" id="ARBA00022723"/>
    </source>
</evidence>
<dbReference type="InterPro" id="IPR013087">
    <property type="entry name" value="Znf_C2H2_type"/>
</dbReference>
<evidence type="ECO:0000256" key="3">
    <source>
        <dbReference type="ARBA" id="ARBA00022771"/>
    </source>
</evidence>
<feature type="region of interest" description="Disordered" evidence="6">
    <location>
        <begin position="134"/>
        <end position="155"/>
    </location>
</feature>
<feature type="region of interest" description="Disordered" evidence="6">
    <location>
        <begin position="203"/>
        <end position="246"/>
    </location>
</feature>